<gene>
    <name evidence="2" type="ORF">GFC01_11865</name>
</gene>
<dbReference type="InterPro" id="IPR025110">
    <property type="entry name" value="AMP-bd_C"/>
</dbReference>
<protein>
    <recommendedName>
        <fullName evidence="1">AMP-binding enzyme C-terminal domain-containing protein</fullName>
    </recommendedName>
</protein>
<dbReference type="Proteomes" id="UP000441717">
    <property type="component" value="Unassembled WGS sequence"/>
</dbReference>
<dbReference type="RefSeq" id="WP_152947362.1">
    <property type="nucleotide sequence ID" value="NZ_WHYR01000033.1"/>
</dbReference>
<evidence type="ECO:0000259" key="1">
    <source>
        <dbReference type="Pfam" id="PF13193"/>
    </source>
</evidence>
<name>A0A6N7ITQ7_9FIRM</name>
<evidence type="ECO:0000313" key="3">
    <source>
        <dbReference type="Proteomes" id="UP000441717"/>
    </source>
</evidence>
<feature type="domain" description="AMP-binding enzyme C-terminal" evidence="1">
    <location>
        <begin position="24"/>
        <end position="99"/>
    </location>
</feature>
<dbReference type="Pfam" id="PF13193">
    <property type="entry name" value="AMP-binding_C"/>
    <property type="match status" value="1"/>
</dbReference>
<dbReference type="EMBL" id="WHYR01000033">
    <property type="protein sequence ID" value="MQL52943.1"/>
    <property type="molecule type" value="Genomic_DNA"/>
</dbReference>
<reference evidence="2 3" key="1">
    <citation type="submission" date="2019-10" db="EMBL/GenBank/DDBJ databases">
        <title>Comparative genomics of sulfur disproportionating microorganisms.</title>
        <authorList>
            <person name="Ward L.M."/>
            <person name="Bertran E."/>
            <person name="Johnston D."/>
        </authorList>
    </citation>
    <scope>NUCLEOTIDE SEQUENCE [LARGE SCALE GENOMIC DNA]</scope>
    <source>
        <strain evidence="2 3">DSM 14055</strain>
    </source>
</reference>
<keyword evidence="3" id="KW-1185">Reference proteome</keyword>
<organism evidence="2 3">
    <name type="scientific">Desulfofundulus thermobenzoicus</name>
    <dbReference type="NCBI Taxonomy" id="29376"/>
    <lineage>
        <taxon>Bacteria</taxon>
        <taxon>Bacillati</taxon>
        <taxon>Bacillota</taxon>
        <taxon>Clostridia</taxon>
        <taxon>Eubacteriales</taxon>
        <taxon>Peptococcaceae</taxon>
        <taxon>Desulfofundulus</taxon>
    </lineage>
</organism>
<proteinExistence type="predicted"/>
<dbReference type="OrthoDB" id="1807409at2"/>
<dbReference type="AlphaFoldDB" id="A0A6N7ITQ7"/>
<accession>A0A6N7ITQ7</accession>
<sequence length="120" mass="13044">MLKLVKNGSHSRENGPDITLFRRIEEALLRHPEVLDAAVDPVVNGEEPPLPTAFVVSSSEGLTPEVLAAHLANCPEIAPDERPVRYVLVPAIPRTISGKLQRQKLADLLDGHKNDASGEK</sequence>
<evidence type="ECO:0000313" key="2">
    <source>
        <dbReference type="EMBL" id="MQL52943.1"/>
    </source>
</evidence>
<dbReference type="InterPro" id="IPR045851">
    <property type="entry name" value="AMP-bd_C_sf"/>
</dbReference>
<dbReference type="Gene3D" id="3.30.300.30">
    <property type="match status" value="1"/>
</dbReference>
<comment type="caution">
    <text evidence="2">The sequence shown here is derived from an EMBL/GenBank/DDBJ whole genome shotgun (WGS) entry which is preliminary data.</text>
</comment>
<dbReference type="SUPFAM" id="SSF56801">
    <property type="entry name" value="Acetyl-CoA synthetase-like"/>
    <property type="match status" value="1"/>
</dbReference>